<comment type="caution">
    <text evidence="6">The sequence shown here is derived from an EMBL/GenBank/DDBJ whole genome shotgun (WGS) entry which is preliminary data.</text>
</comment>
<keyword evidence="4" id="KW-0472">Membrane</keyword>
<keyword evidence="1" id="KW-0540">Nuclease</keyword>
<keyword evidence="4" id="KW-1133">Transmembrane helix</keyword>
<dbReference type="SUPFAM" id="SSF50199">
    <property type="entry name" value="Staphylococcal nuclease"/>
    <property type="match status" value="1"/>
</dbReference>
<gene>
    <name evidence="6" type="ORF">GIY11_00270</name>
</gene>
<reference evidence="6 7" key="1">
    <citation type="submission" date="2019-11" db="EMBL/GenBank/DDBJ databases">
        <title>Characterisation of Fundicoccus ignavus gen. nov. sp. nov., a novel genus of the family Aerococcaceae isolated from bulk tank milk.</title>
        <authorList>
            <person name="Siebert A."/>
            <person name="Huptas C."/>
            <person name="Wenning M."/>
            <person name="Scherer S."/>
            <person name="Doll E.V."/>
        </authorList>
    </citation>
    <scope>NUCLEOTIDE SEQUENCE [LARGE SCALE GENOMIC DNA]</scope>
    <source>
        <strain evidence="6 7">DSM 109653</strain>
    </source>
</reference>
<feature type="transmembrane region" description="Helical" evidence="4">
    <location>
        <begin position="24"/>
        <end position="43"/>
    </location>
</feature>
<accession>A0A844BVG0</accession>
<keyword evidence="4" id="KW-0812">Transmembrane</keyword>
<dbReference type="PANTHER" id="PTHR12302">
    <property type="entry name" value="EBNA2 BINDING PROTEIN P100"/>
    <property type="match status" value="1"/>
</dbReference>
<feature type="domain" description="TNase-like" evidence="5">
    <location>
        <begin position="91"/>
        <end position="225"/>
    </location>
</feature>
<evidence type="ECO:0000256" key="1">
    <source>
        <dbReference type="ARBA" id="ARBA00022722"/>
    </source>
</evidence>
<proteinExistence type="predicted"/>
<sequence length="239" mass="26582">MQEKQKKQLKKIVSNGPNGGKNGLFKWLVAIVILLAAGVSVNFTDFFGSDTQNNANTVTSQSGERTSTNEELTAVINDFDGENFDILPKLVKIPVTYERVVDGDTQIVSLNGHNLRVRHLMIDTPESVKEGTSVQPYGKEASNRNDQLFKEANNVYLMLDDGPTTDNYARVLAYLYADDLLIAEQLLLEGLASVRYVNPPNNTLEEAFRAAQKSAQKAELNIWSIEGYVEDNGYFNQVD</sequence>
<evidence type="ECO:0000313" key="7">
    <source>
        <dbReference type="Proteomes" id="UP000469870"/>
    </source>
</evidence>
<evidence type="ECO:0000313" key="6">
    <source>
        <dbReference type="EMBL" id="MRI80466.1"/>
    </source>
</evidence>
<dbReference type="GO" id="GO:0016787">
    <property type="term" value="F:hydrolase activity"/>
    <property type="evidence" value="ECO:0007669"/>
    <property type="project" value="UniProtKB-KW"/>
</dbReference>
<dbReference type="InterPro" id="IPR035437">
    <property type="entry name" value="SNase_OB-fold_sf"/>
</dbReference>
<dbReference type="RefSeq" id="WP_153861023.1">
    <property type="nucleotide sequence ID" value="NZ_WJQR01000001.1"/>
</dbReference>
<keyword evidence="3" id="KW-0378">Hydrolase</keyword>
<keyword evidence="2" id="KW-0255">Endonuclease</keyword>
<evidence type="ECO:0000256" key="2">
    <source>
        <dbReference type="ARBA" id="ARBA00022759"/>
    </source>
</evidence>
<dbReference type="PROSITE" id="PS50830">
    <property type="entry name" value="TNASE_3"/>
    <property type="match status" value="1"/>
</dbReference>
<dbReference type="Proteomes" id="UP000469870">
    <property type="component" value="Unassembled WGS sequence"/>
</dbReference>
<dbReference type="AlphaFoldDB" id="A0A844BVG0"/>
<dbReference type="Pfam" id="PF00565">
    <property type="entry name" value="SNase"/>
    <property type="match status" value="1"/>
</dbReference>
<evidence type="ECO:0000259" key="5">
    <source>
        <dbReference type="PROSITE" id="PS50830"/>
    </source>
</evidence>
<dbReference type="Gene3D" id="2.40.50.90">
    <property type="match status" value="1"/>
</dbReference>
<dbReference type="SMART" id="SM00318">
    <property type="entry name" value="SNc"/>
    <property type="match status" value="1"/>
</dbReference>
<dbReference type="PANTHER" id="PTHR12302:SF3">
    <property type="entry name" value="SERINE_THREONINE-PROTEIN KINASE 31"/>
    <property type="match status" value="1"/>
</dbReference>
<dbReference type="InterPro" id="IPR016071">
    <property type="entry name" value="Staphylococal_nuclease_OB-fold"/>
</dbReference>
<dbReference type="GO" id="GO:0004519">
    <property type="term" value="F:endonuclease activity"/>
    <property type="evidence" value="ECO:0007669"/>
    <property type="project" value="UniProtKB-KW"/>
</dbReference>
<dbReference type="EMBL" id="WJQR01000001">
    <property type="protein sequence ID" value="MRI80466.1"/>
    <property type="molecule type" value="Genomic_DNA"/>
</dbReference>
<protein>
    <submittedName>
        <fullName evidence="6">Micrococcal nuclease</fullName>
    </submittedName>
</protein>
<organism evidence="6 7">
    <name type="scientific">Fundicoccus ignavus</name>
    <dbReference type="NCBI Taxonomy" id="2664442"/>
    <lineage>
        <taxon>Bacteria</taxon>
        <taxon>Bacillati</taxon>
        <taxon>Bacillota</taxon>
        <taxon>Bacilli</taxon>
        <taxon>Lactobacillales</taxon>
        <taxon>Aerococcaceae</taxon>
        <taxon>Fundicoccus</taxon>
    </lineage>
</organism>
<evidence type="ECO:0000256" key="3">
    <source>
        <dbReference type="ARBA" id="ARBA00022801"/>
    </source>
</evidence>
<evidence type="ECO:0000256" key="4">
    <source>
        <dbReference type="SAM" id="Phobius"/>
    </source>
</evidence>
<name>A0A844BVG0_9LACT</name>